<comment type="subcellular location">
    <subcellularLocation>
        <location evidence="1">Membrane</location>
        <topology evidence="1">Single-pass type I membrane protein</topology>
    </subcellularLocation>
</comment>
<dbReference type="PANTHER" id="PTHR13817">
    <property type="entry name" value="TITIN"/>
    <property type="match status" value="1"/>
</dbReference>
<keyword evidence="4 14" id="KW-0812">Transmembrane</keyword>
<feature type="compositionally biased region" description="Basic and acidic residues" evidence="13">
    <location>
        <begin position="1260"/>
        <end position="1275"/>
    </location>
</feature>
<keyword evidence="8 14" id="KW-0472">Membrane</keyword>
<evidence type="ECO:0000256" key="10">
    <source>
        <dbReference type="ARBA" id="ARBA00023170"/>
    </source>
</evidence>
<keyword evidence="12" id="KW-0393">Immunoglobulin domain</keyword>
<feature type="domain" description="Ig-like" evidence="15">
    <location>
        <begin position="36"/>
        <end position="121"/>
    </location>
</feature>
<feature type="compositionally biased region" description="Polar residues" evidence="13">
    <location>
        <begin position="1446"/>
        <end position="1480"/>
    </location>
</feature>
<feature type="compositionally biased region" description="Polar residues" evidence="13">
    <location>
        <begin position="1351"/>
        <end position="1366"/>
    </location>
</feature>
<sequence>MPLLVKTMSLLNYVCCCTYRITCMIVAASVLTSIQAQVLEFLVEPSDTVVESGKSAVLDCVVRTSLEYPHSVLTVQWLDQDLQPVPFIGDTYRSQLTNESLYISSVIEEQGLTGNYQCRVSLPNLEAIVSRVARLSLASLSGLLLEPRDLTVYVGQKAYFACLVQASPPARIRWLKDERPLQLDELRMTVLPSGALEIDEVRESDEGSYRCNASGLSSYRLSNKANLKIPADDGLSISAPSFIAFPRDQIVVEGQAVTLDCAAMGNPKPAVKWLKDGFSIDMADLDSRFSWIGSTTSLHIKNIQESDAGTYQCRAENREDSLDTHATLDVQVPPRFLKRPKSKEDLVNKDVEFECSVYGRPEPKVLWLRNGEIINYNDYYQLVNGNNLKILGLIVGDNGLFQCIASNSAGNIQASASLKVLLQEIKPKTKNAQKPNCRKKVCNTFTQPHGDEPIKSIDKSHSRTLFSNLKPEKTAKLGTVGFGTTTKQTSLIFDDKDTYDPHSIFSALSSSDPDDNASNNLGDVLSAYTESYFPSKPFAVGDINSRSEILPGSPQDVKASIVKARFVTLNWQPPSTTNGDIITYSVYYRQEGSERERVQNTSHSHLEDINIGGLQPGRVYFFRVAAHNNVGMGPSSKSLRVITQSEEHVPSTPLEFNAFATTSRSIHVSWKPPHNSNGELLGYNVYYMETSSSTEHHVETSRLETDLQGLSVFTEYYIWAVALNRNGPGAATDEKLVKTFSAAPTQPPYNVTLEPASSTSIIIRWEPPPPEGQNGVITGYKLRFRKVNKKGDTITTPGNLRIFPLNNLERGSTYQVKLWAINVNGTGPSTEWHEVETYENDLDETKVPEPPSPLKVRPSSDKIYVMWNPPQDQTIKIRNYFIGWGKGVPDNHTEVLDEKQRSYIITGVEPNSEYVISLYANNDVGAGEPVYAYVRTREELPPEPISPLTPPMGLKAHISSPNSVVLYWTDTTLGKTQDVRDNRYYIVKCTDVKVLKNRYLNVTRLYAEFTDLKANTVYEFTVKLIKGRRESPWSMIVQNTTWSTVPNMAPTDLQVLPVNDNPYEVELRWQPPKMQNSFITGYIIMYTTNVSSTDREWKPHGVKGDKHVCIINNLQPSTKYYFKIQARNRKENGPYSSVVSFDTGANTGNAVSETRQPMDSKNGFSGTTLLYLIVAGCIVAILTIATVVIVLCCRRGEVNTSPQSTKKAFQKGSQHIKPPDLWIHHDQMELKALEKSHSANDGASSSGAMTLPRSVGANEYDSHESHHSNSLDKRTYVPNYMGISPEDSNLKVSKSKPISLRVDPKPTREPIATATPINTSLSQTSSDSTPTSRPPYPRTQYSMTRAHVTLDPNSMPTSHTSENPYMSHSQGGYDVSSSSSAGYGSHPPPVAAHLPPSSAYAPGLSVLAESQGGKRIQAQGHPLKSFSVPAPPPISAPGTPQPKHIVSSQPPITVRPSSSPYKKPSLNMSIATPPSRISASNPPPHTREEVQPLQQSHSTEELNQEMANLEGLMLTLNAITANEFEC</sequence>
<evidence type="ECO:0008006" key="20">
    <source>
        <dbReference type="Google" id="ProtNLM"/>
    </source>
</evidence>
<dbReference type="PROSITE" id="PS50835">
    <property type="entry name" value="IG_LIKE"/>
    <property type="match status" value="4"/>
</dbReference>
<feature type="domain" description="Fibronectin type-III" evidence="16">
    <location>
        <begin position="1049"/>
        <end position="1146"/>
    </location>
</feature>
<feature type="domain" description="Ig-like" evidence="15">
    <location>
        <begin position="123"/>
        <end position="222"/>
    </location>
</feature>
<dbReference type="FunFam" id="2.60.40.10:FF:000551">
    <property type="entry name" value="Protogenin A"/>
    <property type="match status" value="1"/>
</dbReference>
<dbReference type="SMART" id="SM00408">
    <property type="entry name" value="IGc2"/>
    <property type="match status" value="4"/>
</dbReference>
<dbReference type="OrthoDB" id="114660at2759"/>
<dbReference type="Pfam" id="PF07679">
    <property type="entry name" value="I-set"/>
    <property type="match status" value="3"/>
</dbReference>
<dbReference type="InterPro" id="IPR050964">
    <property type="entry name" value="Striated_Muscle_Regulatory"/>
</dbReference>
<dbReference type="InterPro" id="IPR010560">
    <property type="entry name" value="Neogenin_C"/>
</dbReference>
<dbReference type="InterPro" id="IPR036179">
    <property type="entry name" value="Ig-like_dom_sf"/>
</dbReference>
<dbReference type="SUPFAM" id="SSF49265">
    <property type="entry name" value="Fibronectin type III"/>
    <property type="match status" value="4"/>
</dbReference>
<protein>
    <recommendedName>
        <fullName evidence="20">Neogenin</fullName>
    </recommendedName>
</protein>
<dbReference type="SMART" id="SM00060">
    <property type="entry name" value="FN3"/>
    <property type="match status" value="6"/>
</dbReference>
<feature type="domain" description="Fibronectin type-III" evidence="16">
    <location>
        <begin position="553"/>
        <end position="646"/>
    </location>
</feature>
<dbReference type="Gene3D" id="2.60.40.10">
    <property type="entry name" value="Immunoglobulins"/>
    <property type="match status" value="10"/>
</dbReference>
<keyword evidence="19" id="KW-1185">Reference proteome</keyword>
<dbReference type="PANTHER" id="PTHR13817:SF173">
    <property type="entry name" value="FRAZZLED"/>
    <property type="match status" value="1"/>
</dbReference>
<dbReference type="InterPro" id="IPR007110">
    <property type="entry name" value="Ig-like_dom"/>
</dbReference>
<dbReference type="EMBL" id="GEZM01041004">
    <property type="protein sequence ID" value="JAV80660.1"/>
    <property type="molecule type" value="Transcribed_RNA"/>
</dbReference>
<dbReference type="CDD" id="cd00063">
    <property type="entry name" value="FN3"/>
    <property type="match status" value="6"/>
</dbReference>
<dbReference type="GO" id="GO:0004896">
    <property type="term" value="F:cytokine receptor activity"/>
    <property type="evidence" value="ECO:0007669"/>
    <property type="project" value="InterPro"/>
</dbReference>
<evidence type="ECO:0000256" key="8">
    <source>
        <dbReference type="ARBA" id="ARBA00023136"/>
    </source>
</evidence>
<evidence type="ECO:0000313" key="18">
    <source>
        <dbReference type="EMBL" id="KAB0805616.1"/>
    </source>
</evidence>
<dbReference type="SMART" id="SM00409">
    <property type="entry name" value="IG"/>
    <property type="match status" value="4"/>
</dbReference>
<feature type="compositionally biased region" description="Polar residues" evidence="13">
    <location>
        <begin position="1239"/>
        <end position="1248"/>
    </location>
</feature>
<dbReference type="GO" id="GO:0009653">
    <property type="term" value="P:anatomical structure morphogenesis"/>
    <property type="evidence" value="ECO:0007669"/>
    <property type="project" value="UniProtKB-ARBA"/>
</dbReference>
<feature type="domain" description="Fibronectin type-III" evidence="16">
    <location>
        <begin position="850"/>
        <end position="943"/>
    </location>
</feature>
<keyword evidence="5" id="KW-0732">Signal</keyword>
<dbReference type="FunFam" id="2.60.40.10:FF:000004">
    <property type="entry name" value="DCC isoform 1"/>
    <property type="match status" value="1"/>
</dbReference>
<dbReference type="InterPro" id="IPR013783">
    <property type="entry name" value="Ig-like_fold"/>
</dbReference>
<proteinExistence type="inferred from homology"/>
<dbReference type="GO" id="GO:0016020">
    <property type="term" value="C:membrane"/>
    <property type="evidence" value="ECO:0007669"/>
    <property type="project" value="UniProtKB-SubCell"/>
</dbReference>
<dbReference type="FunFam" id="2.60.40.10:FF:000028">
    <property type="entry name" value="Neuronal cell adhesion molecule"/>
    <property type="match status" value="1"/>
</dbReference>
<reference evidence="18" key="3">
    <citation type="submission" date="2019-08" db="EMBL/GenBank/DDBJ databases">
        <authorList>
            <consortium name="Photinus pyralis genome working group"/>
            <person name="Fallon T.R."/>
            <person name="Sander Lower S.E."/>
            <person name="Weng J.-K."/>
        </authorList>
    </citation>
    <scope>NUCLEOTIDE SEQUENCE</scope>
    <source>
        <strain evidence="18">1611_PpyrPB1</strain>
        <tissue evidence="18">Whole body</tissue>
    </source>
</reference>
<dbReference type="InterPro" id="IPR003598">
    <property type="entry name" value="Ig_sub2"/>
</dbReference>
<evidence type="ECO:0000259" key="15">
    <source>
        <dbReference type="PROSITE" id="PS50835"/>
    </source>
</evidence>
<evidence type="ECO:0000256" key="9">
    <source>
        <dbReference type="ARBA" id="ARBA00023157"/>
    </source>
</evidence>
<reference evidence="18 19" key="2">
    <citation type="journal article" date="2018" name="Elife">
        <title>Firefly genomes illuminate parallel origins of bioluminescence in beetles.</title>
        <authorList>
            <person name="Fallon T.R."/>
            <person name="Lower S.E."/>
            <person name="Chang C.H."/>
            <person name="Bessho-Uehara M."/>
            <person name="Martin G.J."/>
            <person name="Bewick A.J."/>
            <person name="Behringer M."/>
            <person name="Debat H.J."/>
            <person name="Wong I."/>
            <person name="Day J.C."/>
            <person name="Suvorov A."/>
            <person name="Silva C.J."/>
            <person name="Stanger-Hall K.F."/>
            <person name="Hall D.W."/>
            <person name="Schmitz R.J."/>
            <person name="Nelson D.R."/>
            <person name="Lewis S.M."/>
            <person name="Shigenobu S."/>
            <person name="Bybee S.M."/>
            <person name="Larracuente A.M."/>
            <person name="Oba Y."/>
            <person name="Weng J.K."/>
        </authorList>
    </citation>
    <scope>NUCLEOTIDE SEQUENCE [LARGE SCALE GENOMIC DNA]</scope>
    <source>
        <strain evidence="18">1611_PpyrPB1</strain>
        <tissue evidence="18">Whole body</tissue>
    </source>
</reference>
<evidence type="ECO:0000256" key="11">
    <source>
        <dbReference type="ARBA" id="ARBA00023180"/>
    </source>
</evidence>
<dbReference type="Pfam" id="PF06583">
    <property type="entry name" value="Neogenin_C"/>
    <property type="match status" value="1"/>
</dbReference>
<dbReference type="FunFam" id="2.60.40.10:FF:000008">
    <property type="entry name" value="roundabout homolog 2 isoform X2"/>
    <property type="match status" value="1"/>
</dbReference>
<evidence type="ECO:0000256" key="7">
    <source>
        <dbReference type="ARBA" id="ARBA00022989"/>
    </source>
</evidence>
<keyword evidence="6" id="KW-0677">Repeat</keyword>
<dbReference type="SUPFAM" id="SSF48726">
    <property type="entry name" value="Immunoglobulin"/>
    <property type="match status" value="3"/>
</dbReference>
<dbReference type="EMBL" id="VVIM01000001">
    <property type="protein sequence ID" value="KAB0805616.1"/>
    <property type="molecule type" value="Genomic_DNA"/>
</dbReference>
<evidence type="ECO:0000256" key="14">
    <source>
        <dbReference type="SAM" id="Phobius"/>
    </source>
</evidence>
<evidence type="ECO:0000256" key="4">
    <source>
        <dbReference type="ARBA" id="ARBA00022692"/>
    </source>
</evidence>
<dbReference type="PROSITE" id="PS01353">
    <property type="entry name" value="HEMATOPO_REC_L_F2"/>
    <property type="match status" value="1"/>
</dbReference>
<comment type="similarity">
    <text evidence="3">Belongs to the immunoglobulin superfamily. DCC family.</text>
</comment>
<keyword evidence="7 14" id="KW-1133">Transmembrane helix</keyword>
<evidence type="ECO:0000256" key="5">
    <source>
        <dbReference type="ARBA" id="ARBA00022729"/>
    </source>
</evidence>
<reference evidence="17" key="1">
    <citation type="journal article" date="2016" name="Sci. Rep.">
        <title>Molecular characterization of firefly nuptial gifts: a multi-omics approach sheds light on postcopulatory sexual selection.</title>
        <authorList>
            <person name="Al-Wathiqui N."/>
            <person name="Fallon T.R."/>
            <person name="South A."/>
            <person name="Weng J.K."/>
            <person name="Lewis S.M."/>
        </authorList>
    </citation>
    <scope>NUCLEOTIDE SEQUENCE</scope>
</reference>
<evidence type="ECO:0000259" key="16">
    <source>
        <dbReference type="PROSITE" id="PS50853"/>
    </source>
</evidence>
<dbReference type="InParanoid" id="A0A1Y1M7T4"/>
<evidence type="ECO:0000256" key="13">
    <source>
        <dbReference type="SAM" id="MobiDB-lite"/>
    </source>
</evidence>
<dbReference type="PROSITE" id="PS50853">
    <property type="entry name" value="FN3"/>
    <property type="match status" value="6"/>
</dbReference>
<evidence type="ECO:0000313" key="17">
    <source>
        <dbReference type="EMBL" id="JAV80660.1"/>
    </source>
</evidence>
<organism evidence="17">
    <name type="scientific">Photinus pyralis</name>
    <name type="common">Common eastern firefly</name>
    <name type="synonym">Lampyris pyralis</name>
    <dbReference type="NCBI Taxonomy" id="7054"/>
    <lineage>
        <taxon>Eukaryota</taxon>
        <taxon>Metazoa</taxon>
        <taxon>Ecdysozoa</taxon>
        <taxon>Arthropoda</taxon>
        <taxon>Hexapoda</taxon>
        <taxon>Insecta</taxon>
        <taxon>Pterygota</taxon>
        <taxon>Neoptera</taxon>
        <taxon>Endopterygota</taxon>
        <taxon>Coleoptera</taxon>
        <taxon>Polyphaga</taxon>
        <taxon>Elateriformia</taxon>
        <taxon>Elateroidea</taxon>
        <taxon>Lampyridae</taxon>
        <taxon>Lampyrinae</taxon>
        <taxon>Photinus</taxon>
    </lineage>
</organism>
<feature type="transmembrane region" description="Helical" evidence="14">
    <location>
        <begin position="1169"/>
        <end position="1193"/>
    </location>
</feature>
<dbReference type="InterPro" id="IPR003529">
    <property type="entry name" value="Hematopoietin_rcpt_Gp130_CS"/>
</dbReference>
<feature type="region of interest" description="Disordered" evidence="13">
    <location>
        <begin position="1430"/>
        <end position="1500"/>
    </location>
</feature>
<accession>A0A1Y1M7T4</accession>
<feature type="domain" description="Fibronectin type-III" evidence="16">
    <location>
        <begin position="950"/>
        <end position="1044"/>
    </location>
</feature>
<feature type="compositionally biased region" description="Low complexity" evidence="13">
    <location>
        <begin position="1367"/>
        <end position="1385"/>
    </location>
</feature>
<keyword evidence="9" id="KW-1015">Disulfide bond</keyword>
<feature type="domain" description="Fibronectin type-III" evidence="16">
    <location>
        <begin position="747"/>
        <end position="840"/>
    </location>
</feature>
<evidence type="ECO:0000256" key="6">
    <source>
        <dbReference type="ARBA" id="ARBA00022737"/>
    </source>
</evidence>
<comment type="similarity">
    <text evidence="2">Belongs to the type I cytokine receptor family. Type 2 subfamily.</text>
</comment>
<evidence type="ECO:0000256" key="3">
    <source>
        <dbReference type="ARBA" id="ARBA00009588"/>
    </source>
</evidence>
<feature type="domain" description="Ig-like" evidence="15">
    <location>
        <begin position="334"/>
        <end position="419"/>
    </location>
</feature>
<dbReference type="FunCoup" id="A0A1Y1M7T4">
    <property type="interactions" value="651"/>
</dbReference>
<feature type="domain" description="Ig-like" evidence="15">
    <location>
        <begin position="240"/>
        <end position="329"/>
    </location>
</feature>
<dbReference type="InterPro" id="IPR036116">
    <property type="entry name" value="FN3_sf"/>
</dbReference>
<dbReference type="InterPro" id="IPR013098">
    <property type="entry name" value="Ig_I-set"/>
</dbReference>
<feature type="region of interest" description="Disordered" evidence="13">
    <location>
        <begin position="1235"/>
        <end position="1396"/>
    </location>
</feature>
<evidence type="ECO:0000313" key="19">
    <source>
        <dbReference type="Proteomes" id="UP000327044"/>
    </source>
</evidence>
<feature type="domain" description="Fibronectin type-III" evidence="16">
    <location>
        <begin position="650"/>
        <end position="742"/>
    </location>
</feature>
<dbReference type="Proteomes" id="UP000327044">
    <property type="component" value="Unassembled WGS sequence"/>
</dbReference>
<gene>
    <name evidence="18" type="ORF">PPYR_02586</name>
</gene>
<evidence type="ECO:0000256" key="2">
    <source>
        <dbReference type="ARBA" id="ARBA00008921"/>
    </source>
</evidence>
<feature type="compositionally biased region" description="Low complexity" evidence="13">
    <location>
        <begin position="1319"/>
        <end position="1331"/>
    </location>
</feature>
<dbReference type="InterPro" id="IPR003599">
    <property type="entry name" value="Ig_sub"/>
</dbReference>
<name>A0A1Y1M7T4_PHOPY</name>
<evidence type="ECO:0000256" key="12">
    <source>
        <dbReference type="ARBA" id="ARBA00023319"/>
    </source>
</evidence>
<dbReference type="GO" id="GO:0007399">
    <property type="term" value="P:nervous system development"/>
    <property type="evidence" value="ECO:0007669"/>
    <property type="project" value="UniProtKB-ARBA"/>
</dbReference>
<evidence type="ECO:0000256" key="1">
    <source>
        <dbReference type="ARBA" id="ARBA00004479"/>
    </source>
</evidence>
<keyword evidence="11" id="KW-0325">Glycoprotein</keyword>
<dbReference type="GO" id="GO:0030154">
    <property type="term" value="P:cell differentiation"/>
    <property type="evidence" value="ECO:0007669"/>
    <property type="project" value="UniProtKB-ARBA"/>
</dbReference>
<dbReference type="InterPro" id="IPR003961">
    <property type="entry name" value="FN3_dom"/>
</dbReference>
<keyword evidence="10" id="KW-0675">Receptor</keyword>
<dbReference type="Pfam" id="PF00041">
    <property type="entry name" value="fn3"/>
    <property type="match status" value="5"/>
</dbReference>